<sequence>MAWQQHQGYYGAAPAFANSSVPQGCPPGVDPTVFYWFQVKIGVRLGSRDKTAFNGLLARKLRQTFQKFSKNQLKEFTLTNNDYHATGIMDYDDDDASQH</sequence>
<evidence type="ECO:0000313" key="2">
    <source>
        <dbReference type="Proteomes" id="UP001642483"/>
    </source>
</evidence>
<protein>
    <submittedName>
        <fullName evidence="1">Uncharacterized protein</fullName>
    </submittedName>
</protein>
<dbReference type="EMBL" id="CAWYQH010000090">
    <property type="protein sequence ID" value="CAK8682382.1"/>
    <property type="molecule type" value="Genomic_DNA"/>
</dbReference>
<comment type="caution">
    <text evidence="1">The sequence shown here is derived from an EMBL/GenBank/DDBJ whole genome shotgun (WGS) entry which is preliminary data.</text>
</comment>
<gene>
    <name evidence="1" type="ORF">CVLEPA_LOCUS13050</name>
</gene>
<evidence type="ECO:0000313" key="1">
    <source>
        <dbReference type="EMBL" id="CAK8682382.1"/>
    </source>
</evidence>
<proteinExistence type="predicted"/>
<reference evidence="1 2" key="1">
    <citation type="submission" date="2024-02" db="EMBL/GenBank/DDBJ databases">
        <authorList>
            <person name="Daric V."/>
            <person name="Darras S."/>
        </authorList>
    </citation>
    <scope>NUCLEOTIDE SEQUENCE [LARGE SCALE GENOMIC DNA]</scope>
</reference>
<dbReference type="Proteomes" id="UP001642483">
    <property type="component" value="Unassembled WGS sequence"/>
</dbReference>
<name>A0ABP0FRX1_CLALP</name>
<accession>A0ABP0FRX1</accession>
<organism evidence="1 2">
    <name type="scientific">Clavelina lepadiformis</name>
    <name type="common">Light-bulb sea squirt</name>
    <name type="synonym">Ascidia lepadiformis</name>
    <dbReference type="NCBI Taxonomy" id="159417"/>
    <lineage>
        <taxon>Eukaryota</taxon>
        <taxon>Metazoa</taxon>
        <taxon>Chordata</taxon>
        <taxon>Tunicata</taxon>
        <taxon>Ascidiacea</taxon>
        <taxon>Aplousobranchia</taxon>
        <taxon>Clavelinidae</taxon>
        <taxon>Clavelina</taxon>
    </lineage>
</organism>
<keyword evidence="2" id="KW-1185">Reference proteome</keyword>